<keyword evidence="5 7" id="KW-1133">Transmembrane helix</keyword>
<evidence type="ECO:0000256" key="2">
    <source>
        <dbReference type="ARBA" id="ARBA00022676"/>
    </source>
</evidence>
<dbReference type="GO" id="GO:0016020">
    <property type="term" value="C:membrane"/>
    <property type="evidence" value="ECO:0007669"/>
    <property type="project" value="UniProtKB-SubCell"/>
</dbReference>
<comment type="subcellular location">
    <subcellularLocation>
        <location evidence="1">Membrane</location>
        <topology evidence="1">Multi-pass membrane protein</topology>
    </subcellularLocation>
</comment>
<evidence type="ECO:0000256" key="6">
    <source>
        <dbReference type="ARBA" id="ARBA00023136"/>
    </source>
</evidence>
<dbReference type="GO" id="GO:0016757">
    <property type="term" value="F:glycosyltransferase activity"/>
    <property type="evidence" value="ECO:0007669"/>
    <property type="project" value="UniProtKB-KW"/>
</dbReference>
<evidence type="ECO:0000256" key="4">
    <source>
        <dbReference type="ARBA" id="ARBA00022692"/>
    </source>
</evidence>
<proteinExistence type="predicted"/>
<feature type="transmembrane region" description="Helical" evidence="7">
    <location>
        <begin position="366"/>
        <end position="396"/>
    </location>
</feature>
<evidence type="ECO:0000256" key="1">
    <source>
        <dbReference type="ARBA" id="ARBA00004141"/>
    </source>
</evidence>
<dbReference type="Proteomes" id="UP000620075">
    <property type="component" value="Unassembled WGS sequence"/>
</dbReference>
<feature type="transmembrane region" description="Helical" evidence="7">
    <location>
        <begin position="45"/>
        <end position="65"/>
    </location>
</feature>
<protein>
    <submittedName>
        <fullName evidence="8">Glycosyltransferase</fullName>
    </submittedName>
</protein>
<evidence type="ECO:0000313" key="9">
    <source>
        <dbReference type="Proteomes" id="UP000620075"/>
    </source>
</evidence>
<dbReference type="SUPFAM" id="SSF53448">
    <property type="entry name" value="Nucleotide-diphospho-sugar transferases"/>
    <property type="match status" value="1"/>
</dbReference>
<dbReference type="AlphaFoldDB" id="A0A934NHL4"/>
<feature type="transmembrane region" description="Helical" evidence="7">
    <location>
        <begin position="440"/>
        <end position="463"/>
    </location>
</feature>
<keyword evidence="6 7" id="KW-0472">Membrane</keyword>
<evidence type="ECO:0000256" key="5">
    <source>
        <dbReference type="ARBA" id="ARBA00022989"/>
    </source>
</evidence>
<dbReference type="RefSeq" id="WP_338180058.1">
    <property type="nucleotide sequence ID" value="NZ_JAEKNQ010000040.1"/>
</dbReference>
<dbReference type="Pfam" id="PF13641">
    <property type="entry name" value="Glyco_tranf_2_3"/>
    <property type="match status" value="1"/>
</dbReference>
<keyword evidence="4 7" id="KW-0812">Transmembrane</keyword>
<keyword evidence="3" id="KW-0808">Transferase</keyword>
<feature type="transmembrane region" description="Helical" evidence="7">
    <location>
        <begin position="71"/>
        <end position="88"/>
    </location>
</feature>
<comment type="caution">
    <text evidence="8">The sequence shown here is derived from an EMBL/GenBank/DDBJ whole genome shotgun (WGS) entry which is preliminary data.</text>
</comment>
<keyword evidence="2" id="KW-0328">Glycosyltransferase</keyword>
<dbReference type="Gene3D" id="3.90.550.10">
    <property type="entry name" value="Spore Coat Polysaccharide Biosynthesis Protein SpsA, Chain A"/>
    <property type="match status" value="1"/>
</dbReference>
<evidence type="ECO:0000313" key="8">
    <source>
        <dbReference type="EMBL" id="MBJ7603667.1"/>
    </source>
</evidence>
<sequence>MSGKRSRRPAELTTQAARLDTSVNGLGRAFPEMSAKRTLSSDQRVLLVGATVALILGLAGCPTAVVVGLNALGTAVYVLVFIYGALWFRRMVKRPALVTVTDEEARAVPDRRLPTYTVMVAAYREANVIGETIHALEALEYPADRLELRLLLEADDHETIAAARATPHGSNLEIVEIPSGGPRTKPKACNYGLQFTKGKLVTIYDAEDRPEPLQLRRAAVAFRRLGSQVSCLQAKLHYHNTGDNLLTRLFAAEYLTWFDAMLPALAGMGGPVPLGGTSMHIRRTALEAVGAWDPHNVTEDADLGVRLYRLGHKTEVLDSVTFEEANSDFINWIKQRSRWYKGYLQTWLVHMRQPVRLWRELGPRAFLSFNVTVGTTPLLAALNPVFWLLTALWFLGKPEFVQTLFPAWLYYPALACLVAGNFLAFYRTVVGIWIGGRPDLLWVVMLSPIYWLMMSIGAIRAIAQLVVKPSHWEKTVHGLDRLRKPELQYG</sequence>
<evidence type="ECO:0000256" key="7">
    <source>
        <dbReference type="SAM" id="Phobius"/>
    </source>
</evidence>
<accession>A0A934NHL4</accession>
<dbReference type="InterPro" id="IPR050321">
    <property type="entry name" value="Glycosyltr_2/OpgH_subfam"/>
</dbReference>
<reference evidence="8 9" key="1">
    <citation type="submission" date="2020-10" db="EMBL/GenBank/DDBJ databases">
        <title>Ca. Dormibacterota MAGs.</title>
        <authorList>
            <person name="Montgomery K."/>
        </authorList>
    </citation>
    <scope>NUCLEOTIDE SEQUENCE [LARGE SCALE GENOMIC DNA]</scope>
    <source>
        <strain evidence="8">SC8811_S16_3</strain>
    </source>
</reference>
<gene>
    <name evidence="8" type="ORF">JF888_10825</name>
</gene>
<feature type="transmembrane region" description="Helical" evidence="7">
    <location>
        <begin position="408"/>
        <end position="428"/>
    </location>
</feature>
<dbReference type="PANTHER" id="PTHR43867:SF2">
    <property type="entry name" value="CELLULOSE SYNTHASE CATALYTIC SUBUNIT A [UDP-FORMING]"/>
    <property type="match status" value="1"/>
</dbReference>
<dbReference type="InterPro" id="IPR029044">
    <property type="entry name" value="Nucleotide-diphossugar_trans"/>
</dbReference>
<dbReference type="EMBL" id="JAEKNQ010000040">
    <property type="protein sequence ID" value="MBJ7603667.1"/>
    <property type="molecule type" value="Genomic_DNA"/>
</dbReference>
<name>A0A934NHL4_9BACT</name>
<evidence type="ECO:0000256" key="3">
    <source>
        <dbReference type="ARBA" id="ARBA00022679"/>
    </source>
</evidence>
<organism evidence="8 9">
    <name type="scientific">Candidatus Dormiibacter inghamiae</name>
    <dbReference type="NCBI Taxonomy" id="3127013"/>
    <lineage>
        <taxon>Bacteria</taxon>
        <taxon>Bacillati</taxon>
        <taxon>Candidatus Dormiibacterota</taxon>
        <taxon>Candidatus Dormibacteria</taxon>
        <taxon>Candidatus Dormibacterales</taxon>
        <taxon>Candidatus Dormibacteraceae</taxon>
        <taxon>Candidatus Dormiibacter</taxon>
    </lineage>
</organism>
<dbReference type="PANTHER" id="PTHR43867">
    <property type="entry name" value="CELLULOSE SYNTHASE CATALYTIC SUBUNIT A [UDP-FORMING]"/>
    <property type="match status" value="1"/>
</dbReference>